<dbReference type="Proteomes" id="UP000306855">
    <property type="component" value="Unassembled WGS sequence"/>
</dbReference>
<evidence type="ECO:0000313" key="13">
    <source>
        <dbReference type="Proteomes" id="UP000306855"/>
    </source>
</evidence>
<dbReference type="SMART" id="SM00382">
    <property type="entry name" value="AAA"/>
    <property type="match status" value="1"/>
</dbReference>
<dbReference type="Gene3D" id="1.20.1560.10">
    <property type="entry name" value="ABC transporter type 1, transmembrane domain"/>
    <property type="match status" value="1"/>
</dbReference>
<dbReference type="GO" id="GO:0015421">
    <property type="term" value="F:ABC-type oligopeptide transporter activity"/>
    <property type="evidence" value="ECO:0007669"/>
    <property type="project" value="TreeGrafter"/>
</dbReference>
<accession>A0A4Q2AL52</accession>
<dbReference type="Proteomes" id="UP000289316">
    <property type="component" value="Unassembled WGS sequence"/>
</dbReference>
<dbReference type="SUPFAM" id="SSF52540">
    <property type="entry name" value="P-loop containing nucleoside triphosphate hydrolases"/>
    <property type="match status" value="1"/>
</dbReference>
<dbReference type="InterPro" id="IPR039421">
    <property type="entry name" value="Type_1_exporter"/>
</dbReference>
<evidence type="ECO:0000256" key="7">
    <source>
        <dbReference type="SAM" id="Phobius"/>
    </source>
</evidence>
<reference evidence="11 13" key="2">
    <citation type="submission" date="2019-04" db="EMBL/GenBank/DDBJ databases">
        <title>Microbes associate with the intestines of laboratory mice.</title>
        <authorList>
            <person name="Navarre W."/>
            <person name="Wong E."/>
            <person name="Huang K."/>
            <person name="Tropini C."/>
            <person name="Ng K."/>
            <person name="Yu B."/>
        </authorList>
    </citation>
    <scope>NUCLEOTIDE SEQUENCE [LARGE SCALE GENOMIC DNA]</scope>
    <source>
        <strain evidence="11 13">NM26_J9</strain>
    </source>
</reference>
<dbReference type="RefSeq" id="WP_004048057.1">
    <property type="nucleotide sequence ID" value="NZ_BDFM01000339.1"/>
</dbReference>
<feature type="transmembrane region" description="Helical" evidence="7">
    <location>
        <begin position="162"/>
        <end position="180"/>
    </location>
</feature>
<evidence type="ECO:0000256" key="5">
    <source>
        <dbReference type="ARBA" id="ARBA00022989"/>
    </source>
</evidence>
<keyword evidence="4 10" id="KW-0067">ATP-binding</keyword>
<organism evidence="10 12">
    <name type="scientific">Ligilactobacillus murinus</name>
    <dbReference type="NCBI Taxonomy" id="1622"/>
    <lineage>
        <taxon>Bacteria</taxon>
        <taxon>Bacillati</taxon>
        <taxon>Bacillota</taxon>
        <taxon>Bacilli</taxon>
        <taxon>Lactobacillales</taxon>
        <taxon>Lactobacillaceae</taxon>
        <taxon>Ligilactobacillus</taxon>
    </lineage>
</organism>
<dbReference type="PROSITE" id="PS50929">
    <property type="entry name" value="ABC_TM1F"/>
    <property type="match status" value="1"/>
</dbReference>
<comment type="caution">
    <text evidence="10">The sequence shown here is derived from an EMBL/GenBank/DDBJ whole genome shotgun (WGS) entry which is preliminary data.</text>
</comment>
<evidence type="ECO:0000256" key="1">
    <source>
        <dbReference type="ARBA" id="ARBA00004651"/>
    </source>
</evidence>
<evidence type="ECO:0000256" key="3">
    <source>
        <dbReference type="ARBA" id="ARBA00022741"/>
    </source>
</evidence>
<dbReference type="Pfam" id="PF00005">
    <property type="entry name" value="ABC_tran"/>
    <property type="match status" value="1"/>
</dbReference>
<dbReference type="GO" id="GO:0005524">
    <property type="term" value="F:ATP binding"/>
    <property type="evidence" value="ECO:0007669"/>
    <property type="project" value="UniProtKB-KW"/>
</dbReference>
<name>A0A4Q2AL52_9LACO</name>
<dbReference type="PROSITE" id="PS50893">
    <property type="entry name" value="ABC_TRANSPORTER_2"/>
    <property type="match status" value="1"/>
</dbReference>
<dbReference type="InterPro" id="IPR027417">
    <property type="entry name" value="P-loop_NTPase"/>
</dbReference>
<dbReference type="EMBL" id="QZFR01000066">
    <property type="protein sequence ID" value="RXV70553.1"/>
    <property type="molecule type" value="Genomic_DNA"/>
</dbReference>
<evidence type="ECO:0000256" key="4">
    <source>
        <dbReference type="ARBA" id="ARBA00022840"/>
    </source>
</evidence>
<dbReference type="Gene3D" id="3.40.50.300">
    <property type="entry name" value="P-loop containing nucleotide triphosphate hydrolases"/>
    <property type="match status" value="1"/>
</dbReference>
<protein>
    <submittedName>
        <fullName evidence="10">ATP-binding cassette domain-containing protein</fullName>
    </submittedName>
</protein>
<keyword evidence="5 7" id="KW-1133">Transmembrane helix</keyword>
<dbReference type="InterPro" id="IPR011527">
    <property type="entry name" value="ABC1_TM_dom"/>
</dbReference>
<sequence>MTRVYDYFKLLFQTYKIFFKATLLISVVVVALTPLEALAPVLGVQAGQRLVDQLSAQQPYGYFFCLWTLATVLSQVLPVVGTNFQGMLTDKLTGFIKLSLMRKSQQLNSLELFDDSDFFDDLEVLNEGASWRPVNLIVFGVAILREVVTISGMFWLLGKYNVWLALLLLGVLVPQTLVSYRIQQEAFETMVTRSKYARKLNYLSSLLLARDDAKEVRLFDMFSAVITRYLKLFNLSQKNVDQIRRKQMFLALVFLSMTVAVSAGGFWWFIGQVQQKLLGIGVLLMYISVIAYLVEGMTRLVEDSSLLYDSLLWVKKYQRFLEFKEKQTDGTLEFKGDFKKLKLEHVSFTYPFSKVEVLHDLNLEFNAGEKIAIVGENGSGKSTLVKLLLRYYDPSKGQILLDETPLSMYQCASYRKYLSAAFQDFSRFKLSVAANISALKKGPISKIKACLARVGLTTLEADLQQNLSKEFDHGTELSGGQWQKIALARCLYKDSSLCFLDEPTSALDARSEQQMYQEFLAADTGQTILFVTHRMSAVHLADRVLFLKNGTIAGFAPHAQLLRTDQTYRELYQLQKDAYK</sequence>
<feature type="transmembrane region" description="Helical" evidence="7">
    <location>
        <begin position="276"/>
        <end position="294"/>
    </location>
</feature>
<dbReference type="InterPro" id="IPR017871">
    <property type="entry name" value="ABC_transporter-like_CS"/>
</dbReference>
<feature type="domain" description="ABC transmembrane type-1" evidence="9">
    <location>
        <begin position="141"/>
        <end position="309"/>
    </location>
</feature>
<dbReference type="InterPro" id="IPR036640">
    <property type="entry name" value="ABC1_TM_sf"/>
</dbReference>
<evidence type="ECO:0000256" key="6">
    <source>
        <dbReference type="ARBA" id="ARBA00023136"/>
    </source>
</evidence>
<evidence type="ECO:0000256" key="2">
    <source>
        <dbReference type="ARBA" id="ARBA00022692"/>
    </source>
</evidence>
<evidence type="ECO:0000313" key="11">
    <source>
        <dbReference type="EMBL" id="TGY54476.1"/>
    </source>
</evidence>
<dbReference type="AlphaFoldDB" id="A0A4Q2AL52"/>
<dbReference type="InterPro" id="IPR003439">
    <property type="entry name" value="ABC_transporter-like_ATP-bd"/>
</dbReference>
<evidence type="ECO:0000259" key="9">
    <source>
        <dbReference type="PROSITE" id="PS50929"/>
    </source>
</evidence>
<feature type="transmembrane region" description="Helical" evidence="7">
    <location>
        <begin position="248"/>
        <end position="270"/>
    </location>
</feature>
<keyword evidence="6 7" id="KW-0472">Membrane</keyword>
<evidence type="ECO:0000313" key="10">
    <source>
        <dbReference type="EMBL" id="RXV70553.1"/>
    </source>
</evidence>
<evidence type="ECO:0000313" key="12">
    <source>
        <dbReference type="Proteomes" id="UP000289316"/>
    </source>
</evidence>
<dbReference type="PANTHER" id="PTHR43394:SF1">
    <property type="entry name" value="ATP-BINDING CASSETTE SUB-FAMILY B MEMBER 10, MITOCHONDRIAL"/>
    <property type="match status" value="1"/>
</dbReference>
<keyword evidence="2 7" id="KW-0812">Transmembrane</keyword>
<dbReference type="SUPFAM" id="SSF90123">
    <property type="entry name" value="ABC transporter transmembrane region"/>
    <property type="match status" value="1"/>
</dbReference>
<proteinExistence type="predicted"/>
<dbReference type="PROSITE" id="PS00211">
    <property type="entry name" value="ABC_TRANSPORTER_1"/>
    <property type="match status" value="1"/>
</dbReference>
<dbReference type="GO" id="GO:0016887">
    <property type="term" value="F:ATP hydrolysis activity"/>
    <property type="evidence" value="ECO:0007669"/>
    <property type="project" value="InterPro"/>
</dbReference>
<keyword evidence="3" id="KW-0547">Nucleotide-binding</keyword>
<feature type="domain" description="ABC transporter" evidence="8">
    <location>
        <begin position="341"/>
        <end position="574"/>
    </location>
</feature>
<feature type="transmembrane region" description="Helical" evidence="7">
    <location>
        <begin position="136"/>
        <end position="156"/>
    </location>
</feature>
<dbReference type="OrthoDB" id="9806127at2"/>
<dbReference type="CDD" id="cd03228">
    <property type="entry name" value="ABCC_MRP_Like"/>
    <property type="match status" value="1"/>
</dbReference>
<feature type="transmembrane region" description="Helical" evidence="7">
    <location>
        <begin position="61"/>
        <end position="81"/>
    </location>
</feature>
<dbReference type="InterPro" id="IPR003593">
    <property type="entry name" value="AAA+_ATPase"/>
</dbReference>
<dbReference type="PANTHER" id="PTHR43394">
    <property type="entry name" value="ATP-DEPENDENT PERMEASE MDL1, MITOCHONDRIAL"/>
    <property type="match status" value="1"/>
</dbReference>
<evidence type="ECO:0000259" key="8">
    <source>
        <dbReference type="PROSITE" id="PS50893"/>
    </source>
</evidence>
<dbReference type="EMBL" id="SRYK01000041">
    <property type="protein sequence ID" value="TGY54476.1"/>
    <property type="molecule type" value="Genomic_DNA"/>
</dbReference>
<reference evidence="10 12" key="1">
    <citation type="submission" date="2018-09" db="EMBL/GenBank/DDBJ databases">
        <title>Murine metabolic-syndrome-specific gut microbial biobank.</title>
        <authorList>
            <person name="Liu C."/>
        </authorList>
    </citation>
    <scope>NUCLEOTIDE SEQUENCE [LARGE SCALE GENOMIC DNA]</scope>
    <source>
        <strain evidence="10 12">C-30</strain>
    </source>
</reference>
<dbReference type="GO" id="GO:0005886">
    <property type="term" value="C:plasma membrane"/>
    <property type="evidence" value="ECO:0007669"/>
    <property type="project" value="UniProtKB-SubCell"/>
</dbReference>
<comment type="subcellular location">
    <subcellularLocation>
        <location evidence="1">Cell membrane</location>
        <topology evidence="1">Multi-pass membrane protein</topology>
    </subcellularLocation>
</comment>
<gene>
    <name evidence="10" type="ORF">D6C19_08415</name>
    <name evidence="11" type="ORF">E5340_07805</name>
</gene>